<evidence type="ECO:0000313" key="1">
    <source>
        <dbReference type="EMBL" id="SPT17253.1"/>
    </source>
</evidence>
<organism evidence="1 2">
    <name type="scientific">Triticum aestivum</name>
    <name type="common">Wheat</name>
    <dbReference type="NCBI Taxonomy" id="4565"/>
    <lineage>
        <taxon>Eukaryota</taxon>
        <taxon>Viridiplantae</taxon>
        <taxon>Streptophyta</taxon>
        <taxon>Embryophyta</taxon>
        <taxon>Tracheophyta</taxon>
        <taxon>Spermatophyta</taxon>
        <taxon>Magnoliopsida</taxon>
        <taxon>Liliopsida</taxon>
        <taxon>Poales</taxon>
        <taxon>Poaceae</taxon>
        <taxon>BOP clade</taxon>
        <taxon>Pooideae</taxon>
        <taxon>Triticodae</taxon>
        <taxon>Triticeae</taxon>
        <taxon>Triticinae</taxon>
        <taxon>Triticum</taxon>
    </lineage>
</organism>
<name>A0A7H4LF65_WHEAT</name>
<dbReference type="Proteomes" id="UP000280104">
    <property type="component" value="Chromosome II"/>
</dbReference>
<protein>
    <submittedName>
        <fullName evidence="1">Uncharacterized protein</fullName>
    </submittedName>
</protein>
<reference evidence="1 2" key="1">
    <citation type="submission" date="2018-05" db="EMBL/GenBank/DDBJ databases">
        <authorList>
            <person name="Thind KAUR A."/>
        </authorList>
    </citation>
    <scope>NUCLEOTIDE SEQUENCE [LARGE SCALE GENOMIC DNA]</scope>
</reference>
<accession>A0A7H4LF65</accession>
<sequence>MAVQKRKEVTFPHPKLHSHPKEWNQTWFYCKDTSPTDENPLPGYRPHRLSNTHPFPQRLTTKERANYAPQLSKLRAFMANRLTGVDLARCLISWSILPLSRRSGLMCEYTGSLKDAQRHIDIQLTDAEVTEAVKKMLNKPEAVCGQTGLLPLCTFNNREL</sequence>
<proteinExistence type="predicted"/>
<gene>
    <name evidence="1" type="ORF">CAMPLR22A2D_LOCUS1859</name>
</gene>
<evidence type="ECO:0000313" key="2">
    <source>
        <dbReference type="Proteomes" id="UP000280104"/>
    </source>
</evidence>
<dbReference type="PANTHER" id="PTHR33026:SF7">
    <property type="entry name" value="OS03G0100275 PROTEIN"/>
    <property type="match status" value="1"/>
</dbReference>
<dbReference type="EMBL" id="LS480641">
    <property type="protein sequence ID" value="SPT17253.1"/>
    <property type="molecule type" value="Genomic_DNA"/>
</dbReference>
<dbReference type="AlphaFoldDB" id="A0A7H4LF65"/>
<dbReference type="PANTHER" id="PTHR33026">
    <property type="entry name" value="OS06G0360600 PROTEIN"/>
    <property type="match status" value="1"/>
</dbReference>